<gene>
    <name evidence="8" type="ORF">BKH20_09705</name>
</gene>
<dbReference type="CDD" id="cd06170">
    <property type="entry name" value="LuxR_C_like"/>
    <property type="match status" value="1"/>
</dbReference>
<dbReference type="Pfam" id="PF00196">
    <property type="entry name" value="GerE"/>
    <property type="match status" value="1"/>
</dbReference>
<protein>
    <submittedName>
        <fullName evidence="8">DNA-binding response regulator</fullName>
    </submittedName>
</protein>
<dbReference type="Proteomes" id="UP000185963">
    <property type="component" value="Unassembled WGS sequence"/>
</dbReference>
<dbReference type="PANTHER" id="PTHR43214:SF24">
    <property type="entry name" value="TRANSCRIPTIONAL REGULATORY PROTEIN NARL-RELATED"/>
    <property type="match status" value="1"/>
</dbReference>
<organism evidence="8 9">
    <name type="scientific">Actinomyces oris</name>
    <dbReference type="NCBI Taxonomy" id="544580"/>
    <lineage>
        <taxon>Bacteria</taxon>
        <taxon>Bacillati</taxon>
        <taxon>Actinomycetota</taxon>
        <taxon>Actinomycetes</taxon>
        <taxon>Actinomycetales</taxon>
        <taxon>Actinomycetaceae</taxon>
        <taxon>Actinomyces</taxon>
    </lineage>
</organism>
<dbReference type="InterPro" id="IPR039420">
    <property type="entry name" value="WalR-like"/>
</dbReference>
<keyword evidence="1 5" id="KW-0597">Phosphoprotein</keyword>
<dbReference type="CDD" id="cd17535">
    <property type="entry name" value="REC_NarL-like"/>
    <property type="match status" value="1"/>
</dbReference>
<dbReference type="InterPro" id="IPR000792">
    <property type="entry name" value="Tscrpt_reg_LuxR_C"/>
</dbReference>
<keyword evidence="3 8" id="KW-0238">DNA-binding</keyword>
<keyword evidence="4" id="KW-0804">Transcription</keyword>
<evidence type="ECO:0000256" key="3">
    <source>
        <dbReference type="ARBA" id="ARBA00023125"/>
    </source>
</evidence>
<dbReference type="SUPFAM" id="SSF52172">
    <property type="entry name" value="CheY-like"/>
    <property type="match status" value="1"/>
</dbReference>
<dbReference type="GO" id="GO:0003677">
    <property type="term" value="F:DNA binding"/>
    <property type="evidence" value="ECO:0007669"/>
    <property type="project" value="UniProtKB-KW"/>
</dbReference>
<keyword evidence="2" id="KW-0805">Transcription regulation</keyword>
<dbReference type="Pfam" id="PF00072">
    <property type="entry name" value="Response_reg"/>
    <property type="match status" value="1"/>
</dbReference>
<evidence type="ECO:0000259" key="6">
    <source>
        <dbReference type="PROSITE" id="PS50043"/>
    </source>
</evidence>
<evidence type="ECO:0000256" key="2">
    <source>
        <dbReference type="ARBA" id="ARBA00023015"/>
    </source>
</evidence>
<feature type="domain" description="HTH luxR-type" evidence="6">
    <location>
        <begin position="155"/>
        <end position="225"/>
    </location>
</feature>
<reference evidence="8 9" key="1">
    <citation type="submission" date="2016-12" db="EMBL/GenBank/DDBJ databases">
        <title>Genomic comparison of strains in the 'Actinomyces naeslundii' group.</title>
        <authorList>
            <person name="Mughal S.R."/>
            <person name="Do T."/>
            <person name="Gilbert S.C."/>
            <person name="Witherden E.A."/>
            <person name="Didelot X."/>
            <person name="Beighton D."/>
        </authorList>
    </citation>
    <scope>NUCLEOTIDE SEQUENCE [LARGE SCALE GENOMIC DNA]</scope>
    <source>
        <strain evidence="8 9">WE8B-23</strain>
    </source>
</reference>
<feature type="modified residue" description="4-aspartylphosphate" evidence="5">
    <location>
        <position position="61"/>
    </location>
</feature>
<dbReference type="PROSITE" id="PS50110">
    <property type="entry name" value="RESPONSE_REGULATORY"/>
    <property type="match status" value="1"/>
</dbReference>
<dbReference type="InterPro" id="IPR001789">
    <property type="entry name" value="Sig_transdc_resp-reg_receiver"/>
</dbReference>
<dbReference type="OrthoDB" id="9808843at2"/>
<feature type="domain" description="Response regulatory" evidence="7">
    <location>
        <begin position="6"/>
        <end position="135"/>
    </location>
</feature>
<name>A0A1Q8WLT4_9ACTO</name>
<evidence type="ECO:0000256" key="4">
    <source>
        <dbReference type="ARBA" id="ARBA00023163"/>
    </source>
</evidence>
<accession>A0A1Q8WLT4</accession>
<dbReference type="PRINTS" id="PR00038">
    <property type="entry name" value="HTHLUXR"/>
</dbReference>
<dbReference type="PANTHER" id="PTHR43214">
    <property type="entry name" value="TWO-COMPONENT RESPONSE REGULATOR"/>
    <property type="match status" value="1"/>
</dbReference>
<dbReference type="EMBL" id="MSKS01000031">
    <property type="protein sequence ID" value="OLO68119.1"/>
    <property type="molecule type" value="Genomic_DNA"/>
</dbReference>
<dbReference type="InterPro" id="IPR058245">
    <property type="entry name" value="NreC/VraR/RcsB-like_REC"/>
</dbReference>
<dbReference type="Gene3D" id="3.40.50.2300">
    <property type="match status" value="1"/>
</dbReference>
<dbReference type="GO" id="GO:0000160">
    <property type="term" value="P:phosphorelay signal transduction system"/>
    <property type="evidence" value="ECO:0007669"/>
    <property type="project" value="InterPro"/>
</dbReference>
<dbReference type="AlphaFoldDB" id="A0A1Q8WLT4"/>
<evidence type="ECO:0000313" key="8">
    <source>
        <dbReference type="EMBL" id="OLO68119.1"/>
    </source>
</evidence>
<dbReference type="SMART" id="SM00448">
    <property type="entry name" value="REC"/>
    <property type="match status" value="1"/>
</dbReference>
<evidence type="ECO:0000313" key="9">
    <source>
        <dbReference type="Proteomes" id="UP000185963"/>
    </source>
</evidence>
<dbReference type="InterPro" id="IPR011006">
    <property type="entry name" value="CheY-like_superfamily"/>
</dbReference>
<dbReference type="RefSeq" id="WP_075390890.1">
    <property type="nucleotide sequence ID" value="NZ_MSKS01000031.1"/>
</dbReference>
<dbReference type="GO" id="GO:0006355">
    <property type="term" value="P:regulation of DNA-templated transcription"/>
    <property type="evidence" value="ECO:0007669"/>
    <property type="project" value="InterPro"/>
</dbReference>
<evidence type="ECO:0000256" key="5">
    <source>
        <dbReference type="PROSITE-ProRule" id="PRU00169"/>
    </source>
</evidence>
<sequence length="228" mass="24326">MSKAPSLVLADDSALLREGLAGLLERQGYDVVARESSAPALIQRIDHLDGRGRLPDAVITDVRMPPSMRNDGLEAALDIRRRHPAVSIMVLSQYVSAAYAQQLLASDAPADAGGTGYLLKDRISEVADFLGSLRVVLAGGMVTDPEVARAMVRSSRSGLSDLTPRELEVLELMARGLSNSQISVQMVVSGAAVAKHVSAIFLKLGLDPSEENRRVRAILAFLGDGLSR</sequence>
<evidence type="ECO:0000259" key="7">
    <source>
        <dbReference type="PROSITE" id="PS50110"/>
    </source>
</evidence>
<evidence type="ECO:0000256" key="1">
    <source>
        <dbReference type="ARBA" id="ARBA00022553"/>
    </source>
</evidence>
<dbReference type="PROSITE" id="PS50043">
    <property type="entry name" value="HTH_LUXR_2"/>
    <property type="match status" value="1"/>
</dbReference>
<proteinExistence type="predicted"/>
<comment type="caution">
    <text evidence="8">The sequence shown here is derived from an EMBL/GenBank/DDBJ whole genome shotgun (WGS) entry which is preliminary data.</text>
</comment>
<dbReference type="SMART" id="SM00421">
    <property type="entry name" value="HTH_LUXR"/>
    <property type="match status" value="1"/>
</dbReference>